<dbReference type="HOGENOM" id="CLU_1293638_0_0_5"/>
<dbReference type="KEGG" id="sphk:SKP52_03245"/>
<dbReference type="EMBL" id="CP009122">
    <property type="protein sequence ID" value="AJA07578.1"/>
    <property type="molecule type" value="Genomic_DNA"/>
</dbReference>
<name>A0A0A7PEE3_9SPHN</name>
<protein>
    <submittedName>
        <fullName evidence="1">Uncharacterized protein</fullName>
    </submittedName>
</protein>
<proteinExistence type="predicted"/>
<evidence type="ECO:0000313" key="2">
    <source>
        <dbReference type="Proteomes" id="UP000030907"/>
    </source>
</evidence>
<gene>
    <name evidence="1" type="ORF">SKP52_03245</name>
</gene>
<dbReference type="OrthoDB" id="7450862at2"/>
<evidence type="ECO:0000313" key="1">
    <source>
        <dbReference type="EMBL" id="AJA07578.1"/>
    </source>
</evidence>
<reference evidence="1 2" key="1">
    <citation type="journal article" date="2015" name="Int. J. Syst. Evol. Microbiol.">
        <title>Description of Sphingopyxis fribergensis sp. nov. - a soil bacterium with the ability to degrade styrene and phenylacetic acid.</title>
        <authorList>
            <person name="Oelschlagel M."/>
            <person name="Ruckert C."/>
            <person name="Kalinowski J."/>
            <person name="Schmidt G."/>
            <person name="Schlomann M."/>
            <person name="Tischler D."/>
        </authorList>
    </citation>
    <scope>NUCLEOTIDE SEQUENCE [LARGE SCALE GENOMIC DNA]</scope>
    <source>
        <strain evidence="1 2">Kp5.2</strain>
    </source>
</reference>
<dbReference type="AlphaFoldDB" id="A0A0A7PEE3"/>
<sequence>MHFRYDEIIAQISERPTWWFNGVPRYGAFDPAIVGSFEIALVHTECRECRTRYDVAIGPQPPSFASLRDVISFENRLNIGDPPFACAEMGARCSGGYCMTSLEIRVLEFWTKDGRISNAWRRDANWERPLIHANWDSDAPDDEGVWGRILDSDRIEEWSQARRDGDFPTMVAILKEVDCERPSEVAHMVDVERRYQLLRAEISAMRSDRFDEN</sequence>
<accession>A0A0A7PEE3</accession>
<organism evidence="1 2">
    <name type="scientific">Sphingopyxis fribergensis</name>
    <dbReference type="NCBI Taxonomy" id="1515612"/>
    <lineage>
        <taxon>Bacteria</taxon>
        <taxon>Pseudomonadati</taxon>
        <taxon>Pseudomonadota</taxon>
        <taxon>Alphaproteobacteria</taxon>
        <taxon>Sphingomonadales</taxon>
        <taxon>Sphingomonadaceae</taxon>
        <taxon>Sphingopyxis</taxon>
    </lineage>
</organism>
<dbReference type="Proteomes" id="UP000030907">
    <property type="component" value="Chromosome"/>
</dbReference>
<dbReference type="RefSeq" id="WP_148309019.1">
    <property type="nucleotide sequence ID" value="NZ_CP009122.1"/>
</dbReference>
<dbReference type="STRING" id="1515612.SKP52_03245"/>
<keyword evidence="2" id="KW-1185">Reference proteome</keyword>